<dbReference type="Pfam" id="PF03641">
    <property type="entry name" value="Lysine_decarbox"/>
    <property type="match status" value="1"/>
</dbReference>
<keyword evidence="5" id="KW-1185">Reference proteome</keyword>
<dbReference type="Proteomes" id="UP000626026">
    <property type="component" value="Unassembled WGS sequence"/>
</dbReference>
<sequence>MTDFAPDQSTQPGLKRICVFCGANPGVNPAYADAARAMGEAIAARGLGLVYGGGKVGLMGIVADAAMKAGAEVTGIIPEVLMRREVGHGAITHLHVVGTMHERKKMMADLSDGFVVLPGGVGTLEEAVEAFTWTQLGIHNKGLVFLDTDGYWQGMAQLFDHMVANGFVKPEQRPIASFTADPMEALDALAAFSAPKADKWVAPSQR</sequence>
<evidence type="ECO:0000256" key="1">
    <source>
        <dbReference type="ARBA" id="ARBA00000274"/>
    </source>
</evidence>
<evidence type="ECO:0000313" key="4">
    <source>
        <dbReference type="EMBL" id="MBC9207013.1"/>
    </source>
</evidence>
<dbReference type="EMBL" id="JACTVA010000012">
    <property type="protein sequence ID" value="MBC9207013.1"/>
    <property type="molecule type" value="Genomic_DNA"/>
</dbReference>
<protein>
    <recommendedName>
        <fullName evidence="3">Cytokinin riboside 5'-monophosphate phosphoribohydrolase</fullName>
        <ecNumber evidence="3">3.2.2.n1</ecNumber>
    </recommendedName>
</protein>
<name>A0ABR7RL09_9PROT</name>
<dbReference type="InterPro" id="IPR031100">
    <property type="entry name" value="LOG_fam"/>
</dbReference>
<evidence type="ECO:0000313" key="5">
    <source>
        <dbReference type="Proteomes" id="UP000626026"/>
    </source>
</evidence>
<dbReference type="PANTHER" id="PTHR31223:SF70">
    <property type="entry name" value="LOG FAMILY PROTEIN YJL055W"/>
    <property type="match status" value="1"/>
</dbReference>
<dbReference type="SUPFAM" id="SSF102405">
    <property type="entry name" value="MCP/YpsA-like"/>
    <property type="match status" value="1"/>
</dbReference>
<dbReference type="InterPro" id="IPR005269">
    <property type="entry name" value="LOG"/>
</dbReference>
<dbReference type="EC" id="3.2.2.n1" evidence="3"/>
<organism evidence="4 5">
    <name type="scientific">Teichococcus aerophilus</name>
    <dbReference type="NCBI Taxonomy" id="1224513"/>
    <lineage>
        <taxon>Bacteria</taxon>
        <taxon>Pseudomonadati</taxon>
        <taxon>Pseudomonadota</taxon>
        <taxon>Alphaproteobacteria</taxon>
        <taxon>Acetobacterales</taxon>
        <taxon>Roseomonadaceae</taxon>
        <taxon>Roseomonas</taxon>
    </lineage>
</organism>
<comment type="catalytic activity">
    <reaction evidence="1">
        <text>AMP + H2O = D-ribose 5-phosphate + adenine</text>
        <dbReference type="Rhea" id="RHEA:20129"/>
        <dbReference type="ChEBI" id="CHEBI:15377"/>
        <dbReference type="ChEBI" id="CHEBI:16708"/>
        <dbReference type="ChEBI" id="CHEBI:78346"/>
        <dbReference type="ChEBI" id="CHEBI:456215"/>
        <dbReference type="EC" id="3.2.2.4"/>
    </reaction>
</comment>
<comment type="similarity">
    <text evidence="2 3">Belongs to the LOG family.</text>
</comment>
<dbReference type="PANTHER" id="PTHR31223">
    <property type="entry name" value="LOG FAMILY PROTEIN YJL055W"/>
    <property type="match status" value="1"/>
</dbReference>
<keyword evidence="3" id="KW-0203">Cytokinin biosynthesis</keyword>
<dbReference type="Gene3D" id="3.40.50.450">
    <property type="match status" value="1"/>
</dbReference>
<evidence type="ECO:0000256" key="3">
    <source>
        <dbReference type="RuleBase" id="RU363015"/>
    </source>
</evidence>
<keyword evidence="3" id="KW-0378">Hydrolase</keyword>
<dbReference type="NCBIfam" id="TIGR00730">
    <property type="entry name" value="Rossman fold protein, TIGR00730 family"/>
    <property type="match status" value="1"/>
</dbReference>
<gene>
    <name evidence="4" type="ORF">IBL26_09225</name>
</gene>
<dbReference type="RefSeq" id="WP_187784185.1">
    <property type="nucleotide sequence ID" value="NZ_JACTVA010000012.1"/>
</dbReference>
<comment type="caution">
    <text evidence="4">The sequence shown here is derived from an EMBL/GenBank/DDBJ whole genome shotgun (WGS) entry which is preliminary data.</text>
</comment>
<evidence type="ECO:0000256" key="2">
    <source>
        <dbReference type="ARBA" id="ARBA00006763"/>
    </source>
</evidence>
<reference evidence="4 5" key="1">
    <citation type="journal article" date="2013" name="Int. J. Syst. Evol. Microbiol.">
        <title>Roseomonas aerophila sp. nov., isolated from air.</title>
        <authorList>
            <person name="Kim S.J."/>
            <person name="Weon H.Y."/>
            <person name="Ahn J.H."/>
            <person name="Hong S.B."/>
            <person name="Seok S.J."/>
            <person name="Whang K.S."/>
            <person name="Kwon S.W."/>
        </authorList>
    </citation>
    <scope>NUCLEOTIDE SEQUENCE [LARGE SCALE GENOMIC DNA]</scope>
    <source>
        <strain evidence="4 5">NBRC 108923</strain>
    </source>
</reference>
<accession>A0ABR7RL09</accession>
<proteinExistence type="inferred from homology"/>